<feature type="region of interest" description="Disordered" evidence="1">
    <location>
        <begin position="190"/>
        <end position="251"/>
    </location>
</feature>
<dbReference type="CDD" id="cd00093">
    <property type="entry name" value="HTH_XRE"/>
    <property type="match status" value="1"/>
</dbReference>
<dbReference type="InterPro" id="IPR010982">
    <property type="entry name" value="Lambda_DNA-bd_dom_sf"/>
</dbReference>
<dbReference type="InterPro" id="IPR051923">
    <property type="entry name" value="Glycosyl_Hydrolase_39"/>
</dbReference>
<keyword evidence="4" id="KW-1185">Reference proteome</keyword>
<evidence type="ECO:0000313" key="3">
    <source>
        <dbReference type="EMBL" id="NGO42477.1"/>
    </source>
</evidence>
<accession>A0ABX0DKS1</accession>
<comment type="caution">
    <text evidence="3">The sequence shown here is derived from an EMBL/GenBank/DDBJ whole genome shotgun (WGS) entry which is preliminary data.</text>
</comment>
<dbReference type="PANTHER" id="PTHR12631:SF10">
    <property type="entry name" value="BETA-XYLOSIDASE-LIKE PROTEIN-RELATED"/>
    <property type="match status" value="1"/>
</dbReference>
<evidence type="ECO:0000313" key="4">
    <source>
        <dbReference type="Proteomes" id="UP001518140"/>
    </source>
</evidence>
<dbReference type="SUPFAM" id="SSF47413">
    <property type="entry name" value="lambda repressor-like DNA-binding domains"/>
    <property type="match status" value="1"/>
</dbReference>
<feature type="compositionally biased region" description="Basic and acidic residues" evidence="1">
    <location>
        <begin position="138"/>
        <end position="151"/>
    </location>
</feature>
<dbReference type="Pfam" id="PF13560">
    <property type="entry name" value="HTH_31"/>
    <property type="match status" value="1"/>
</dbReference>
<proteinExistence type="predicted"/>
<feature type="compositionally biased region" description="Basic and acidic residues" evidence="1">
    <location>
        <begin position="225"/>
        <end position="240"/>
    </location>
</feature>
<sequence length="627" mass="68316">MPSDGGTTGRPGQPGVSELADLLEELKRRSGRSYAALAHRTGLSRSTLHRYCQGTTVPGTFGAVERVARVSGASPAELDRLYRAWWRATAGDAGQQDARQETGQEDAGQRPAQPPESAETVESPGHGGGATQLPQHAHPTEAGRDDAGTGRRELGARLPLRLHNWLRPAALLLALVIASAGSAPLYEAGKGRDDAGGAVSAGTANTGGDGAGVGSGAATGSGGEQRPEGPEWSEAPRRPAPEFIGMTINSDTGHMPGFRTGSARLWNSETRWGTIETARGTYDWTTLERLVRAAERDRLPVLFTIAGTPWWAAPKGRKSGFADSTASPPDDLRDWDRFVEKLATRYRGRIESYELWDYPSHPLMFAGSLETLAEMVERASRIIRRVDSKARLACPSFGSLWTRKGRTLLREFARTGAYEHCHAAALKMPPRKGNGRPEEIIELARSVRNLLHDENVSDIELWNTGPDWDIDSTPPLDARQARDYAVRFYLAGLYASHYSMRRMYFYNWGSTHVPIVVQPVGGPPAPPGKRVGRLAAWLDGARISACGQGTAMDLPPGMYSCRFQRDGRGDRGSEPFTVRWSTRGRAEVALEKGAYRLRRMDGSTVRARPGERISIGEEPVLIEHRSG</sequence>
<reference evidence="3 4" key="1">
    <citation type="submission" date="2020-02" db="EMBL/GenBank/DDBJ databases">
        <title>Whole-genome analyses of novel actinobacteria.</title>
        <authorList>
            <person name="Sahin N."/>
            <person name="Tokatli A."/>
        </authorList>
    </citation>
    <scope>NUCLEOTIDE SEQUENCE [LARGE SCALE GENOMIC DNA]</scope>
    <source>
        <strain evidence="3 4">YC419</strain>
    </source>
</reference>
<protein>
    <submittedName>
        <fullName evidence="3">Helix-turn-helix domain-containing protein</fullName>
    </submittedName>
</protein>
<dbReference type="SMART" id="SM00530">
    <property type="entry name" value="HTH_XRE"/>
    <property type="match status" value="1"/>
</dbReference>
<dbReference type="Gene3D" id="1.10.260.40">
    <property type="entry name" value="lambda repressor-like DNA-binding domains"/>
    <property type="match status" value="1"/>
</dbReference>
<evidence type="ECO:0000259" key="2">
    <source>
        <dbReference type="SMART" id="SM00530"/>
    </source>
</evidence>
<dbReference type="InterPro" id="IPR017853">
    <property type="entry name" value="GH"/>
</dbReference>
<feature type="domain" description="HTH cro/C1-type" evidence="2">
    <location>
        <begin position="22"/>
        <end position="78"/>
    </location>
</feature>
<dbReference type="InterPro" id="IPR001387">
    <property type="entry name" value="Cro/C1-type_HTH"/>
</dbReference>
<dbReference type="PANTHER" id="PTHR12631">
    <property type="entry name" value="ALPHA-L-IDURONIDASE"/>
    <property type="match status" value="1"/>
</dbReference>
<evidence type="ECO:0000256" key="1">
    <source>
        <dbReference type="SAM" id="MobiDB-lite"/>
    </source>
</evidence>
<dbReference type="EMBL" id="JAAKZX010000022">
    <property type="protein sequence ID" value="NGO42477.1"/>
    <property type="molecule type" value="Genomic_DNA"/>
</dbReference>
<dbReference type="SUPFAM" id="SSF51445">
    <property type="entry name" value="(Trans)glycosidases"/>
    <property type="match status" value="1"/>
</dbReference>
<organism evidence="3 4">
    <name type="scientific">Streptomyces ureilyticus</name>
    <dbReference type="NCBI Taxonomy" id="1775131"/>
    <lineage>
        <taxon>Bacteria</taxon>
        <taxon>Bacillati</taxon>
        <taxon>Actinomycetota</taxon>
        <taxon>Actinomycetes</taxon>
        <taxon>Kitasatosporales</taxon>
        <taxon>Streptomycetaceae</taxon>
        <taxon>Streptomyces</taxon>
    </lineage>
</organism>
<feature type="compositionally biased region" description="Gly residues" evidence="1">
    <location>
        <begin position="205"/>
        <end position="223"/>
    </location>
</feature>
<dbReference type="Gene3D" id="3.20.20.80">
    <property type="entry name" value="Glycosidases"/>
    <property type="match status" value="1"/>
</dbReference>
<feature type="region of interest" description="Disordered" evidence="1">
    <location>
        <begin position="92"/>
        <end position="151"/>
    </location>
</feature>
<dbReference type="RefSeq" id="WP_165339106.1">
    <property type="nucleotide sequence ID" value="NZ_JAAKZX010000022.1"/>
</dbReference>
<gene>
    <name evidence="3" type="ORF">G6048_09980</name>
</gene>
<name>A0ABX0DKS1_9ACTN</name>
<dbReference type="Proteomes" id="UP001518140">
    <property type="component" value="Unassembled WGS sequence"/>
</dbReference>